<proteinExistence type="predicted"/>
<dbReference type="RefSeq" id="WP_343933478.1">
    <property type="nucleotide sequence ID" value="NZ_BAAABU010000003.1"/>
</dbReference>
<evidence type="ECO:0000313" key="2">
    <source>
        <dbReference type="Proteomes" id="UP001500416"/>
    </source>
</evidence>
<dbReference type="EMBL" id="BAAABU010000003">
    <property type="protein sequence ID" value="GAA0222406.1"/>
    <property type="molecule type" value="Genomic_DNA"/>
</dbReference>
<keyword evidence="2" id="KW-1185">Reference proteome</keyword>
<reference evidence="1 2" key="1">
    <citation type="journal article" date="2019" name="Int. J. Syst. Evol. Microbiol.">
        <title>The Global Catalogue of Microorganisms (GCM) 10K type strain sequencing project: providing services to taxonomists for standard genome sequencing and annotation.</title>
        <authorList>
            <consortium name="The Broad Institute Genomics Platform"/>
            <consortium name="The Broad Institute Genome Sequencing Center for Infectious Disease"/>
            <person name="Wu L."/>
            <person name="Ma J."/>
        </authorList>
    </citation>
    <scope>NUCLEOTIDE SEQUENCE [LARGE SCALE GENOMIC DNA]</scope>
    <source>
        <strain evidence="1 2">JCM 3380</strain>
    </source>
</reference>
<evidence type="ECO:0000313" key="1">
    <source>
        <dbReference type="EMBL" id="GAA0222406.1"/>
    </source>
</evidence>
<sequence length="242" mass="26177">MIDLLGVFESAWGQRPGKWTAAGRVVGRADLKRLVEAHGRALHVTHPEVSAHEIWPLISHHVHRDRNLFAGTSPSGIVPRVLTLLLTHDGIVAADPVVEVVRLADLGRVDEAVTALSGVVASLASVEPLLARGILRITGLRPTLTDANRLAVLAEFGVDERLTVFTNFLEAASTAGSLPGSFEREYRPQVVELFHRFGSPVAALPDVRRSGASSGRGDDRGFLAVRRLRAGAEQRSCVERCR</sequence>
<organism evidence="1 2">
    <name type="scientific">Saccharothrix mutabilis subsp. mutabilis</name>
    <dbReference type="NCBI Taxonomy" id="66855"/>
    <lineage>
        <taxon>Bacteria</taxon>
        <taxon>Bacillati</taxon>
        <taxon>Actinomycetota</taxon>
        <taxon>Actinomycetes</taxon>
        <taxon>Pseudonocardiales</taxon>
        <taxon>Pseudonocardiaceae</taxon>
        <taxon>Saccharothrix</taxon>
    </lineage>
</organism>
<name>A0ABN0TIA3_9PSEU</name>
<comment type="caution">
    <text evidence="1">The sequence shown here is derived from an EMBL/GenBank/DDBJ whole genome shotgun (WGS) entry which is preliminary data.</text>
</comment>
<dbReference type="Proteomes" id="UP001500416">
    <property type="component" value="Unassembled WGS sequence"/>
</dbReference>
<gene>
    <name evidence="1" type="ORF">GCM10010492_20720</name>
</gene>
<protein>
    <submittedName>
        <fullName evidence="1">Uncharacterized protein</fullName>
    </submittedName>
</protein>
<accession>A0ABN0TIA3</accession>